<evidence type="ECO:0000256" key="6">
    <source>
        <dbReference type="HAMAP-Rule" id="MF_01965"/>
    </source>
</evidence>
<organism evidence="8 9">
    <name type="scientific">Cryobacterium roopkundense</name>
    <dbReference type="NCBI Taxonomy" id="1001240"/>
    <lineage>
        <taxon>Bacteria</taxon>
        <taxon>Bacillati</taxon>
        <taxon>Actinomycetota</taxon>
        <taxon>Actinomycetes</taxon>
        <taxon>Micrococcales</taxon>
        <taxon>Microbacteriaceae</taxon>
        <taxon>Cryobacterium</taxon>
    </lineage>
</organism>
<feature type="binding site" evidence="6">
    <location>
        <position position="220"/>
    </location>
    <ligand>
        <name>(6S)-NADPHX</name>
        <dbReference type="ChEBI" id="CHEBI:64076"/>
    </ligand>
</feature>
<keyword evidence="8" id="KW-0418">Kinase</keyword>
<keyword evidence="4 6" id="KW-0520">NAD</keyword>
<accession>A0A7W8ZXK3</accession>
<comment type="catalytic activity">
    <reaction evidence="6">
        <text>(6S)-NADHX + ADP = AMP + phosphate + NADH + H(+)</text>
        <dbReference type="Rhea" id="RHEA:32223"/>
        <dbReference type="ChEBI" id="CHEBI:15378"/>
        <dbReference type="ChEBI" id="CHEBI:43474"/>
        <dbReference type="ChEBI" id="CHEBI:57945"/>
        <dbReference type="ChEBI" id="CHEBI:64074"/>
        <dbReference type="ChEBI" id="CHEBI:456215"/>
        <dbReference type="ChEBI" id="CHEBI:456216"/>
        <dbReference type="EC" id="4.2.1.136"/>
    </reaction>
</comment>
<dbReference type="HAMAP" id="MF_01965">
    <property type="entry name" value="NADHX_dehydratase"/>
    <property type="match status" value="1"/>
</dbReference>
<keyword evidence="1 6" id="KW-0547">Nucleotide-binding</keyword>
<dbReference type="AlphaFoldDB" id="A0A7W8ZXK3"/>
<dbReference type="EC" id="4.2.1.136" evidence="6"/>
<keyword evidence="8" id="KW-0808">Transferase</keyword>
<comment type="similarity">
    <text evidence="6">Belongs to the NnrD/CARKD family.</text>
</comment>
<gene>
    <name evidence="6" type="primary">nnrD</name>
    <name evidence="8" type="ORF">BJ997_002611</name>
</gene>
<dbReference type="GO" id="GO:0052855">
    <property type="term" value="F:ADP-dependent NAD(P)H-hydrate dehydratase activity"/>
    <property type="evidence" value="ECO:0007669"/>
    <property type="project" value="UniProtKB-UniRule"/>
</dbReference>
<evidence type="ECO:0000256" key="1">
    <source>
        <dbReference type="ARBA" id="ARBA00022741"/>
    </source>
</evidence>
<feature type="binding site" evidence="6">
    <location>
        <begin position="190"/>
        <end position="194"/>
    </location>
    <ligand>
        <name>AMP</name>
        <dbReference type="ChEBI" id="CHEBI:456215"/>
    </ligand>
</feature>
<protein>
    <recommendedName>
        <fullName evidence="6">ADP-dependent (S)-NAD(P)H-hydrate dehydratase</fullName>
        <ecNumber evidence="6">4.2.1.136</ecNumber>
    </recommendedName>
    <alternativeName>
        <fullName evidence="6">ADP-dependent NAD(P)HX dehydratase</fullName>
    </alternativeName>
</protein>
<evidence type="ECO:0000256" key="4">
    <source>
        <dbReference type="ARBA" id="ARBA00023027"/>
    </source>
</evidence>
<dbReference type="OrthoDB" id="9806925at2"/>
<dbReference type="GO" id="GO:0016301">
    <property type="term" value="F:kinase activity"/>
    <property type="evidence" value="ECO:0007669"/>
    <property type="project" value="UniProtKB-KW"/>
</dbReference>
<dbReference type="SUPFAM" id="SSF53613">
    <property type="entry name" value="Ribokinase-like"/>
    <property type="match status" value="1"/>
</dbReference>
<keyword evidence="5 6" id="KW-0456">Lyase</keyword>
<dbReference type="PROSITE" id="PS51383">
    <property type="entry name" value="YJEF_C_3"/>
    <property type="match status" value="1"/>
</dbReference>
<evidence type="ECO:0000256" key="5">
    <source>
        <dbReference type="ARBA" id="ARBA00023239"/>
    </source>
</evidence>
<dbReference type="InterPro" id="IPR029056">
    <property type="entry name" value="Ribokinase-like"/>
</dbReference>
<comment type="cofactor">
    <cofactor evidence="6">
        <name>Mg(2+)</name>
        <dbReference type="ChEBI" id="CHEBI:18420"/>
    </cofactor>
</comment>
<evidence type="ECO:0000259" key="7">
    <source>
        <dbReference type="PROSITE" id="PS51383"/>
    </source>
</evidence>
<comment type="function">
    <text evidence="6">Catalyzes the dehydration of the S-form of NAD(P)HX at the expense of ADP, which is converted to AMP. Together with NAD(P)HX epimerase, which catalyzes the epimerization of the S- and R-forms, the enzyme allows the repair of both epimers of NAD(P)HX, a damaged form of NAD(P)H that is a result of enzymatic or heat-dependent hydration.</text>
</comment>
<dbReference type="RefSeq" id="WP_052542309.1">
    <property type="nucleotide sequence ID" value="NZ_JACHBQ010000001.1"/>
</dbReference>
<feature type="binding site" evidence="6">
    <location>
        <position position="219"/>
    </location>
    <ligand>
        <name>AMP</name>
        <dbReference type="ChEBI" id="CHEBI:456215"/>
    </ligand>
</feature>
<dbReference type="EMBL" id="JACHBQ010000001">
    <property type="protein sequence ID" value="MBB5642063.1"/>
    <property type="molecule type" value="Genomic_DNA"/>
</dbReference>
<evidence type="ECO:0000313" key="9">
    <source>
        <dbReference type="Proteomes" id="UP000561726"/>
    </source>
</evidence>
<dbReference type="InterPro" id="IPR000631">
    <property type="entry name" value="CARKD"/>
</dbReference>
<reference evidence="8 9" key="1">
    <citation type="submission" date="2020-08" db="EMBL/GenBank/DDBJ databases">
        <title>Sequencing the genomes of 1000 actinobacteria strains.</title>
        <authorList>
            <person name="Klenk H.-P."/>
        </authorList>
    </citation>
    <scope>NUCLEOTIDE SEQUENCE [LARGE SCALE GENOMIC DNA]</scope>
    <source>
        <strain evidence="8 9">DSM 21065</strain>
    </source>
</reference>
<feature type="binding site" evidence="6">
    <location>
        <position position="46"/>
    </location>
    <ligand>
        <name>(6S)-NADPHX</name>
        <dbReference type="ChEBI" id="CHEBI:64076"/>
    </ligand>
</feature>
<dbReference type="Pfam" id="PF01256">
    <property type="entry name" value="Carb_kinase"/>
    <property type="match status" value="1"/>
</dbReference>
<comment type="subunit">
    <text evidence="6">Homotetramer.</text>
</comment>
<comment type="catalytic activity">
    <reaction evidence="6">
        <text>(6S)-NADPHX + ADP = AMP + phosphate + NADPH + H(+)</text>
        <dbReference type="Rhea" id="RHEA:32235"/>
        <dbReference type="ChEBI" id="CHEBI:15378"/>
        <dbReference type="ChEBI" id="CHEBI:43474"/>
        <dbReference type="ChEBI" id="CHEBI:57783"/>
        <dbReference type="ChEBI" id="CHEBI:64076"/>
        <dbReference type="ChEBI" id="CHEBI:456215"/>
        <dbReference type="ChEBI" id="CHEBI:456216"/>
        <dbReference type="EC" id="4.2.1.136"/>
    </reaction>
</comment>
<dbReference type="PANTHER" id="PTHR12592:SF0">
    <property type="entry name" value="ATP-DEPENDENT (S)-NAD(P)H-HYDRATE DEHYDRATASE"/>
    <property type="match status" value="1"/>
</dbReference>
<dbReference type="GO" id="GO:0052856">
    <property type="term" value="F:NAD(P)HX epimerase activity"/>
    <property type="evidence" value="ECO:0007669"/>
    <property type="project" value="TreeGrafter"/>
</dbReference>
<evidence type="ECO:0000256" key="2">
    <source>
        <dbReference type="ARBA" id="ARBA00022840"/>
    </source>
</evidence>
<evidence type="ECO:0000256" key="3">
    <source>
        <dbReference type="ARBA" id="ARBA00022857"/>
    </source>
</evidence>
<sequence length="293" mass="29845">MAKPRGWLEWNTEQARGWIRVPGPADDKYTRGVLGVMTGSKDYPGAAVLGVEAAARTGVGMVRYLGPGRAGTLVLQRRPEVVLVSGRVQAWLLGSGINAATRGAEVTRELDEALAAGLPTVCDAGVLDRLRLPEAEAASQVVITPHYRELAALLNGLPKAKQTTAEQIAAAPAEAAVRAARLLGVTVLLKGSVTRIASPTGARLTVSGSPAWLSTAGSGDVLGGILGALLATNSARIETDTDALAALAATAALVHARAAELASAGGPITALDVAEAVPTVMRALLAVAAEGKH</sequence>
<name>A0A7W8ZXK3_9MICO</name>
<dbReference type="Gene3D" id="3.40.1190.20">
    <property type="match status" value="1"/>
</dbReference>
<feature type="binding site" evidence="6">
    <location>
        <position position="96"/>
    </location>
    <ligand>
        <name>(6S)-NADPHX</name>
        <dbReference type="ChEBI" id="CHEBI:64076"/>
    </ligand>
</feature>
<comment type="caution">
    <text evidence="8">The sequence shown here is derived from an EMBL/GenBank/DDBJ whole genome shotgun (WGS) entry which is preliminary data.</text>
</comment>
<dbReference type="PANTHER" id="PTHR12592">
    <property type="entry name" value="ATP-DEPENDENT (S)-NAD(P)H-HYDRATE DEHYDRATASE FAMILY MEMBER"/>
    <property type="match status" value="1"/>
</dbReference>
<feature type="domain" description="YjeF C-terminal" evidence="7">
    <location>
        <begin position="11"/>
        <end position="284"/>
    </location>
</feature>
<dbReference type="GO" id="GO:0110051">
    <property type="term" value="P:metabolite repair"/>
    <property type="evidence" value="ECO:0007669"/>
    <property type="project" value="TreeGrafter"/>
</dbReference>
<dbReference type="CDD" id="cd01171">
    <property type="entry name" value="YXKO-related"/>
    <property type="match status" value="1"/>
</dbReference>
<evidence type="ECO:0000313" key="8">
    <source>
        <dbReference type="EMBL" id="MBB5642063.1"/>
    </source>
</evidence>
<dbReference type="Proteomes" id="UP000561726">
    <property type="component" value="Unassembled WGS sequence"/>
</dbReference>
<keyword evidence="3 6" id="KW-0521">NADP</keyword>
<proteinExistence type="inferred from homology"/>
<keyword evidence="2 6" id="KW-0067">ATP-binding</keyword>
<feature type="binding site" evidence="6">
    <location>
        <position position="146"/>
    </location>
    <ligand>
        <name>(6S)-NADPHX</name>
        <dbReference type="ChEBI" id="CHEBI:64076"/>
    </ligand>
</feature>
<dbReference type="GO" id="GO:0046496">
    <property type="term" value="P:nicotinamide nucleotide metabolic process"/>
    <property type="evidence" value="ECO:0007669"/>
    <property type="project" value="UniProtKB-UniRule"/>
</dbReference>
<dbReference type="GO" id="GO:0005524">
    <property type="term" value="F:ATP binding"/>
    <property type="evidence" value="ECO:0007669"/>
    <property type="project" value="UniProtKB-KW"/>
</dbReference>